<dbReference type="Pfam" id="PF25670">
    <property type="entry name" value="Phage_tail_C_2"/>
    <property type="match status" value="1"/>
</dbReference>
<sequence>MIYTQGTLSTVSGSAIVRGTGTKFKDNLNGIAPGQVILIQSGSSNLLHLIQAVNSDTELVLADKAKTTLNNVTYQIQTTVPNSISDGVRHMCAINSSNIQFLQNMDKWMTQNGTVEVTLPNGQTVSLQSIKTLQEGIANAYPKTGGRVNGDIHAEKFWTKTALNLGEGDWGEQHGINITPVDGAGFEGNNVELRSWYGIGFKSSLDKKTHIYFDTREGHIAARGNINARQVFSESLMLGGGSVNYGRVDAASFEGNNIEIRSWYGIGFYSTFTEQTSIFFNARTGDISTRGTIRAGNGVVLSLGQNCHQDGSGYIRPSSPIIEIFPSGKFTTNDESEGATVSKLGLGHYQITGVLGYNADGAWGVHGGISSPKNNNGLELIYIDDKVNKDGSITIETFHRQHSHLPARFQNKRIKAIVNGEKVYYQDGEPCDIPEGCRLDVRVQMPENSVWNVKQKVAEVATDSEQAEQME</sequence>
<dbReference type="Proteomes" id="UP000222366">
    <property type="component" value="Unassembled WGS sequence"/>
</dbReference>
<reference evidence="2 3" key="1">
    <citation type="journal article" date="2017" name="Nat. Microbiol.">
        <title>Natural product diversity associated with the nematode symbionts Photorhabdus and Xenorhabdus.</title>
        <authorList>
            <person name="Tobias N.J."/>
            <person name="Wolff H."/>
            <person name="Djahanschiri B."/>
            <person name="Grundmann F."/>
            <person name="Kronenwerth M."/>
            <person name="Shi Y.M."/>
            <person name="Simonyi S."/>
            <person name="Grun P."/>
            <person name="Shapiro-Ilan D."/>
            <person name="Pidot S.J."/>
            <person name="Stinear T.P."/>
            <person name="Ebersberger I."/>
            <person name="Bode H.B."/>
        </authorList>
    </citation>
    <scope>NUCLEOTIDE SEQUENCE [LARGE SCALE GENOMIC DNA]</scope>
    <source>
        <strain evidence="2 3">DSM 17904</strain>
    </source>
</reference>
<gene>
    <name evidence="2" type="ORF">Xsto_03966</name>
</gene>
<dbReference type="InterPro" id="IPR058008">
    <property type="entry name" value="Gp26_C"/>
</dbReference>
<evidence type="ECO:0000313" key="3">
    <source>
        <dbReference type="Proteomes" id="UP000222366"/>
    </source>
</evidence>
<feature type="domain" description="Phage tail protein C-terminal" evidence="1">
    <location>
        <begin position="306"/>
        <end position="447"/>
    </location>
</feature>
<keyword evidence="3" id="KW-1185">Reference proteome</keyword>
<accession>A0A2D0KAL0</accession>
<dbReference type="InterPro" id="IPR005601">
    <property type="entry name" value="Tail_fibre_p36"/>
</dbReference>
<dbReference type="RefSeq" id="WP_099126166.1">
    <property type="nucleotide sequence ID" value="NZ_CAWNRH010000149.1"/>
</dbReference>
<dbReference type="AlphaFoldDB" id="A0A2D0KAL0"/>
<organism evidence="2 3">
    <name type="scientific">Xenorhabdus stockiae</name>
    <dbReference type="NCBI Taxonomy" id="351614"/>
    <lineage>
        <taxon>Bacteria</taxon>
        <taxon>Pseudomonadati</taxon>
        <taxon>Pseudomonadota</taxon>
        <taxon>Gammaproteobacteria</taxon>
        <taxon>Enterobacterales</taxon>
        <taxon>Morganellaceae</taxon>
        <taxon>Xenorhabdus</taxon>
    </lineage>
</organism>
<name>A0A2D0KAL0_9GAMM</name>
<dbReference type="EMBL" id="NJAJ01000070">
    <property type="protein sequence ID" value="PHM60488.1"/>
    <property type="molecule type" value="Genomic_DNA"/>
</dbReference>
<comment type="caution">
    <text evidence="2">The sequence shown here is derived from an EMBL/GenBank/DDBJ whole genome shotgun (WGS) entry which is preliminary data.</text>
</comment>
<proteinExistence type="predicted"/>
<dbReference type="Pfam" id="PF03903">
    <property type="entry name" value="Phage_T4_gp36"/>
    <property type="match status" value="2"/>
</dbReference>
<evidence type="ECO:0000259" key="1">
    <source>
        <dbReference type="Pfam" id="PF25670"/>
    </source>
</evidence>
<evidence type="ECO:0000313" key="2">
    <source>
        <dbReference type="EMBL" id="PHM60488.1"/>
    </source>
</evidence>
<protein>
    <submittedName>
        <fullName evidence="2">NgrE</fullName>
    </submittedName>
</protein>